<dbReference type="NCBIfam" id="NF002350">
    <property type="entry name" value="PRK01315.1"/>
    <property type="match status" value="1"/>
</dbReference>
<comment type="subunit">
    <text evidence="12">Interacts with the Sec translocase complex via SecD. Specifically interacts with transmembrane segments of nascent integral membrane proteins during membrane integration.</text>
</comment>
<evidence type="ECO:0000256" key="10">
    <source>
        <dbReference type="ARBA" id="ARBA00023186"/>
    </source>
</evidence>
<feature type="compositionally biased region" description="Gly residues" evidence="17">
    <location>
        <begin position="369"/>
        <end position="379"/>
    </location>
</feature>
<keyword evidence="10" id="KW-0143">Chaperone</keyword>
<evidence type="ECO:0000256" key="7">
    <source>
        <dbReference type="ARBA" id="ARBA00022927"/>
    </source>
</evidence>
<evidence type="ECO:0000256" key="18">
    <source>
        <dbReference type="SAM" id="Phobius"/>
    </source>
</evidence>
<evidence type="ECO:0000313" key="20">
    <source>
        <dbReference type="EMBL" id="MBB4924464.1"/>
    </source>
</evidence>
<dbReference type="NCBIfam" id="TIGR03592">
    <property type="entry name" value="yidC_oxa1_cterm"/>
    <property type="match status" value="1"/>
</dbReference>
<protein>
    <recommendedName>
        <fullName evidence="3">Membrane protein insertase YidC</fullName>
    </recommendedName>
    <alternativeName>
        <fullName evidence="15">Foldase YidC</fullName>
    </alternativeName>
    <alternativeName>
        <fullName evidence="14">Membrane integrase YidC</fullName>
    </alternativeName>
    <alternativeName>
        <fullName evidence="13">Membrane protein YidC</fullName>
    </alternativeName>
</protein>
<comment type="similarity">
    <text evidence="2">Belongs to the OXA1/ALB3/YidC family. Type 1 subfamily.</text>
</comment>
<feature type="compositionally biased region" description="Low complexity" evidence="17">
    <location>
        <begin position="349"/>
        <end position="361"/>
    </location>
</feature>
<keyword evidence="21" id="KW-1185">Reference proteome</keyword>
<dbReference type="GO" id="GO:0051205">
    <property type="term" value="P:protein insertion into membrane"/>
    <property type="evidence" value="ECO:0007669"/>
    <property type="project" value="TreeGrafter"/>
</dbReference>
<evidence type="ECO:0000256" key="17">
    <source>
        <dbReference type="SAM" id="MobiDB-lite"/>
    </source>
</evidence>
<accession>A0A7W7VW93</accession>
<dbReference type="EMBL" id="JACHJV010000001">
    <property type="protein sequence ID" value="MBB4924464.1"/>
    <property type="molecule type" value="Genomic_DNA"/>
</dbReference>
<dbReference type="CDD" id="cd20070">
    <property type="entry name" value="5TM_YidC_Alb3"/>
    <property type="match status" value="1"/>
</dbReference>
<proteinExistence type="inferred from homology"/>
<dbReference type="InterPro" id="IPR047196">
    <property type="entry name" value="YidC_ALB_C"/>
</dbReference>
<gene>
    <name evidence="20" type="ORF">FHR34_003457</name>
</gene>
<evidence type="ECO:0000256" key="14">
    <source>
        <dbReference type="ARBA" id="ARBA00033245"/>
    </source>
</evidence>
<dbReference type="PANTHER" id="PTHR12428:SF65">
    <property type="entry name" value="CYTOCHROME C OXIDASE ASSEMBLY PROTEIN COX18, MITOCHONDRIAL"/>
    <property type="match status" value="1"/>
</dbReference>
<evidence type="ECO:0000256" key="13">
    <source>
        <dbReference type="ARBA" id="ARBA00031538"/>
    </source>
</evidence>
<evidence type="ECO:0000256" key="2">
    <source>
        <dbReference type="ARBA" id="ARBA00010527"/>
    </source>
</evidence>
<dbReference type="AlphaFoldDB" id="A0A7W7VW93"/>
<evidence type="ECO:0000256" key="5">
    <source>
        <dbReference type="ARBA" id="ARBA00022475"/>
    </source>
</evidence>
<feature type="domain" description="Membrane insertase YidC/Oxa/ALB C-terminal" evidence="19">
    <location>
        <begin position="36"/>
        <end position="243"/>
    </location>
</feature>
<evidence type="ECO:0000256" key="9">
    <source>
        <dbReference type="ARBA" id="ARBA00023136"/>
    </source>
</evidence>
<evidence type="ECO:0000256" key="4">
    <source>
        <dbReference type="ARBA" id="ARBA00022448"/>
    </source>
</evidence>
<feature type="transmembrane region" description="Helical" evidence="18">
    <location>
        <begin position="206"/>
        <end position="230"/>
    </location>
</feature>
<comment type="subcellular location">
    <subcellularLocation>
        <location evidence="1">Cell membrane</location>
        <topology evidence="1">Multi-pass membrane protein</topology>
    </subcellularLocation>
    <subcellularLocation>
        <location evidence="16">Membrane</location>
        <topology evidence="16">Multi-pass membrane protein</topology>
    </subcellularLocation>
</comment>
<dbReference type="GO" id="GO:0005886">
    <property type="term" value="C:plasma membrane"/>
    <property type="evidence" value="ECO:0007669"/>
    <property type="project" value="UniProtKB-SubCell"/>
</dbReference>
<keyword evidence="5" id="KW-1003">Cell membrane</keyword>
<name>A0A7W7VW93_KITKI</name>
<evidence type="ECO:0000313" key="21">
    <source>
        <dbReference type="Proteomes" id="UP000540506"/>
    </source>
</evidence>
<organism evidence="20 21">
    <name type="scientific">Kitasatospora kifunensis</name>
    <name type="common">Streptomyces kifunensis</name>
    <dbReference type="NCBI Taxonomy" id="58351"/>
    <lineage>
        <taxon>Bacteria</taxon>
        <taxon>Bacillati</taxon>
        <taxon>Actinomycetota</taxon>
        <taxon>Actinomycetes</taxon>
        <taxon>Kitasatosporales</taxon>
        <taxon>Streptomycetaceae</taxon>
        <taxon>Kitasatospora</taxon>
    </lineage>
</organism>
<evidence type="ECO:0000256" key="1">
    <source>
        <dbReference type="ARBA" id="ARBA00004651"/>
    </source>
</evidence>
<feature type="transmembrane region" description="Helical" evidence="18">
    <location>
        <begin position="34"/>
        <end position="56"/>
    </location>
</feature>
<keyword evidence="4" id="KW-0813">Transport</keyword>
<evidence type="ECO:0000256" key="6">
    <source>
        <dbReference type="ARBA" id="ARBA00022692"/>
    </source>
</evidence>
<keyword evidence="9 18" id="KW-0472">Membrane</keyword>
<dbReference type="InterPro" id="IPR001708">
    <property type="entry name" value="YidC/ALB3/OXA1/COX18"/>
</dbReference>
<evidence type="ECO:0000256" key="16">
    <source>
        <dbReference type="RuleBase" id="RU003945"/>
    </source>
</evidence>
<keyword evidence="6 16" id="KW-0812">Transmembrane</keyword>
<sequence length="392" mass="42485">MTWSFLNPLYTAVSWIIVQFHSLYSNVFPADSGWAWGLAIASMVIVIRICLIPLFVKQIKSTRAMQAIQPKMKAIQERYKSDKQRQSEEMMKLYKEAGTNPFSSCLPILVQMPFFTALYGVLSSVAKGKEIGVINGSLLASAGKAHIFGAPLSATFVHSTETNVKIVTAVMIVMMSLSQFVTQRQLMTKNVDLTVKTPFMQQQKMLMYVFPFMFAVMGINFPVGVLVYWLTTNVWSMAQQLVVIHNNPTPGSKAWDERQARLKAAGRLNPDGSIIKGAGLFGLFGGAKGAAQEQAAAALTESVQARRQQPRKQTKAQRQQVHGGAVKAEQAKADAEPEPDAQVEDAVPSAQGAGKAQASGGTKRPTAKQGGGQGGGGAKRGPQQSGQRPKKK</sequence>
<comment type="caution">
    <text evidence="20">The sequence shown here is derived from an EMBL/GenBank/DDBJ whole genome shotgun (WGS) entry which is preliminary data.</text>
</comment>
<dbReference type="Proteomes" id="UP000540506">
    <property type="component" value="Unassembled WGS sequence"/>
</dbReference>
<evidence type="ECO:0000256" key="8">
    <source>
        <dbReference type="ARBA" id="ARBA00022989"/>
    </source>
</evidence>
<dbReference type="Pfam" id="PF02096">
    <property type="entry name" value="60KD_IMP"/>
    <property type="match status" value="1"/>
</dbReference>
<evidence type="ECO:0000256" key="3">
    <source>
        <dbReference type="ARBA" id="ARBA00015325"/>
    </source>
</evidence>
<dbReference type="InterPro" id="IPR028055">
    <property type="entry name" value="YidC/Oxa/ALB_C"/>
</dbReference>
<evidence type="ECO:0000256" key="15">
    <source>
        <dbReference type="ARBA" id="ARBA00033342"/>
    </source>
</evidence>
<comment type="function">
    <text evidence="11">Required for the insertion and/or proper folding and/or complex formation of integral membrane proteins into the membrane. Involved in integration of membrane proteins that insert both dependently and independently of the Sec translocase complex, as well as at least some lipoproteins. Aids folding of multispanning membrane proteins.</text>
</comment>
<dbReference type="PANTHER" id="PTHR12428">
    <property type="entry name" value="OXA1"/>
    <property type="match status" value="1"/>
</dbReference>
<dbReference type="RefSeq" id="WP_184936406.1">
    <property type="nucleotide sequence ID" value="NZ_JACHJV010000001.1"/>
</dbReference>
<keyword evidence="7" id="KW-0653">Protein transport</keyword>
<evidence type="ECO:0000259" key="19">
    <source>
        <dbReference type="Pfam" id="PF02096"/>
    </source>
</evidence>
<evidence type="ECO:0000256" key="11">
    <source>
        <dbReference type="ARBA" id="ARBA00025034"/>
    </source>
</evidence>
<keyword evidence="8 18" id="KW-1133">Transmembrane helix</keyword>
<reference evidence="20 21" key="1">
    <citation type="submission" date="2020-08" db="EMBL/GenBank/DDBJ databases">
        <title>Sequencing the genomes of 1000 actinobacteria strains.</title>
        <authorList>
            <person name="Klenk H.-P."/>
        </authorList>
    </citation>
    <scope>NUCLEOTIDE SEQUENCE [LARGE SCALE GENOMIC DNA]</scope>
    <source>
        <strain evidence="20 21">DSM 41654</strain>
    </source>
</reference>
<dbReference type="GO" id="GO:0015031">
    <property type="term" value="P:protein transport"/>
    <property type="evidence" value="ECO:0007669"/>
    <property type="project" value="UniProtKB-KW"/>
</dbReference>
<evidence type="ECO:0000256" key="12">
    <source>
        <dbReference type="ARBA" id="ARBA00026028"/>
    </source>
</evidence>
<feature type="region of interest" description="Disordered" evidence="17">
    <location>
        <begin position="301"/>
        <end position="392"/>
    </location>
</feature>
<dbReference type="GO" id="GO:0032977">
    <property type="term" value="F:membrane insertase activity"/>
    <property type="evidence" value="ECO:0007669"/>
    <property type="project" value="InterPro"/>
</dbReference>